<evidence type="ECO:0000259" key="7">
    <source>
        <dbReference type="PROSITE" id="PS50123"/>
    </source>
</evidence>
<evidence type="ECO:0000313" key="8">
    <source>
        <dbReference type="EMBL" id="AYR22862.1"/>
    </source>
</evidence>
<feature type="binding site" evidence="6">
    <location>
        <position position="110"/>
    </location>
    <ligand>
        <name>S-adenosyl-L-methionine</name>
        <dbReference type="ChEBI" id="CHEBI:59789"/>
    </ligand>
</feature>
<evidence type="ECO:0000256" key="5">
    <source>
        <dbReference type="PIRNR" id="PIRNR000410"/>
    </source>
</evidence>
<dbReference type="PANTHER" id="PTHR24422:SF26">
    <property type="entry name" value="CHEMOTAXIS PROTEIN METHYLTRANSFERASE"/>
    <property type="match status" value="1"/>
</dbReference>
<keyword evidence="4 5" id="KW-0949">S-adenosyl-L-methionine</keyword>
<protein>
    <recommendedName>
        <fullName evidence="5">Chemotaxis protein methyltransferase</fullName>
        <ecNumber evidence="5">2.1.1.80</ecNumber>
    </recommendedName>
</protein>
<comment type="catalytic activity">
    <reaction evidence="1 5">
        <text>L-glutamyl-[protein] + S-adenosyl-L-methionine = [protein]-L-glutamate 5-O-methyl ester + S-adenosyl-L-homocysteine</text>
        <dbReference type="Rhea" id="RHEA:24452"/>
        <dbReference type="Rhea" id="RHEA-COMP:10208"/>
        <dbReference type="Rhea" id="RHEA-COMP:10311"/>
        <dbReference type="ChEBI" id="CHEBI:29973"/>
        <dbReference type="ChEBI" id="CHEBI:57856"/>
        <dbReference type="ChEBI" id="CHEBI:59789"/>
        <dbReference type="ChEBI" id="CHEBI:82795"/>
        <dbReference type="EC" id="2.1.1.80"/>
    </reaction>
</comment>
<dbReference type="EMBL" id="CP024996">
    <property type="protein sequence ID" value="AYR22862.1"/>
    <property type="molecule type" value="Genomic_DNA"/>
</dbReference>
<dbReference type="PANTHER" id="PTHR24422">
    <property type="entry name" value="CHEMOTAXIS PROTEIN METHYLTRANSFERASE"/>
    <property type="match status" value="1"/>
</dbReference>
<dbReference type="InterPro" id="IPR026024">
    <property type="entry name" value="Chemotaxis_MeTrfase_CheR"/>
</dbReference>
<organism evidence="8 9">
    <name type="scientific">Herbaspirillum rubrisubalbicans</name>
    <dbReference type="NCBI Taxonomy" id="80842"/>
    <lineage>
        <taxon>Bacteria</taxon>
        <taxon>Pseudomonadati</taxon>
        <taxon>Pseudomonadota</taxon>
        <taxon>Betaproteobacteria</taxon>
        <taxon>Burkholderiales</taxon>
        <taxon>Oxalobacteraceae</taxon>
        <taxon>Herbaspirillum</taxon>
    </lineage>
</organism>
<dbReference type="CDD" id="cd02440">
    <property type="entry name" value="AdoMet_MTases"/>
    <property type="match status" value="1"/>
</dbReference>
<dbReference type="PROSITE" id="PS50123">
    <property type="entry name" value="CHER"/>
    <property type="match status" value="1"/>
</dbReference>
<sequence length="302" mass="34187">MASIGKLEGPGSTNTDGAGATAAAAAAAAVGAHGGDEISDHDMLLFQQLFKRHIGLHLPLSKKALLQSRLNHRLHELGLRDLTQYFRRISGEHDVEERQRAIDLITTNETYFFREQGHFDFLKQELLPQWEQHKSLRVWSAACATGEEAYTLAMLLDQQRAAGSWSVLGSDISLRVLRFARRALYPMARGQNIPRPYLRRYCLLGTGEYEGHFLVQSDLRAKVDFAQRNLTALHEHDDGLYDLIFLRNVIIYFDSDTKLKVLRDVIARLRPGGYLVVGHSESLHGMELELLMHSPSIYRKPQ</sequence>
<dbReference type="SUPFAM" id="SSF53335">
    <property type="entry name" value="S-adenosyl-L-methionine-dependent methyltransferases"/>
    <property type="match status" value="1"/>
</dbReference>
<dbReference type="InterPro" id="IPR050903">
    <property type="entry name" value="Bact_Chemotaxis_MeTrfase"/>
</dbReference>
<feature type="binding site" evidence="6">
    <location>
        <position position="108"/>
    </location>
    <ligand>
        <name>S-adenosyl-L-methionine</name>
        <dbReference type="ChEBI" id="CHEBI:59789"/>
    </ligand>
</feature>
<dbReference type="Gene3D" id="3.40.50.150">
    <property type="entry name" value="Vaccinia Virus protein VP39"/>
    <property type="match status" value="1"/>
</dbReference>
<dbReference type="InterPro" id="IPR000780">
    <property type="entry name" value="CheR_MeTrfase"/>
</dbReference>
<dbReference type="Proteomes" id="UP000269199">
    <property type="component" value="Chromosome"/>
</dbReference>
<reference evidence="8 9" key="1">
    <citation type="submission" date="2017-11" db="EMBL/GenBank/DDBJ databases">
        <title>Complete genome sequence of Herbaspirillum rubrisubalbicans DSM 11543.</title>
        <authorList>
            <person name="Chen M."/>
            <person name="An Q."/>
        </authorList>
    </citation>
    <scope>NUCLEOTIDE SEQUENCE [LARGE SCALE GENOMIC DNA]</scope>
    <source>
        <strain evidence="8 9">DSM 11543</strain>
    </source>
</reference>
<dbReference type="Gene3D" id="1.10.155.10">
    <property type="entry name" value="Chemotaxis receptor methyltransferase CheR, N-terminal domain"/>
    <property type="match status" value="1"/>
</dbReference>
<dbReference type="InterPro" id="IPR029063">
    <property type="entry name" value="SAM-dependent_MTases_sf"/>
</dbReference>
<dbReference type="Pfam" id="PF01739">
    <property type="entry name" value="CheR"/>
    <property type="match status" value="1"/>
</dbReference>
<name>A0AAD0U454_9BURK</name>
<feature type="binding site" evidence="6">
    <location>
        <position position="171"/>
    </location>
    <ligand>
        <name>S-adenosyl-L-methionine</name>
        <dbReference type="ChEBI" id="CHEBI:59789"/>
    </ligand>
</feature>
<feature type="binding site" evidence="6">
    <location>
        <position position="148"/>
    </location>
    <ligand>
        <name>S-adenosyl-L-methionine</name>
        <dbReference type="ChEBI" id="CHEBI:59789"/>
    </ligand>
</feature>
<gene>
    <name evidence="8" type="ORF">RC54_03085</name>
</gene>
<dbReference type="PRINTS" id="PR00996">
    <property type="entry name" value="CHERMTFRASE"/>
</dbReference>
<dbReference type="AlphaFoldDB" id="A0AAD0U454"/>
<evidence type="ECO:0000256" key="6">
    <source>
        <dbReference type="PIRSR" id="PIRSR000410-1"/>
    </source>
</evidence>
<feature type="binding site" evidence="6">
    <location>
        <begin position="229"/>
        <end position="230"/>
    </location>
    <ligand>
        <name>S-adenosyl-L-methionine</name>
        <dbReference type="ChEBI" id="CHEBI:59789"/>
    </ligand>
</feature>
<dbReference type="InterPro" id="IPR036804">
    <property type="entry name" value="CheR_N_sf"/>
</dbReference>
<dbReference type="GO" id="GO:0008983">
    <property type="term" value="F:protein-glutamate O-methyltransferase activity"/>
    <property type="evidence" value="ECO:0007669"/>
    <property type="project" value="UniProtKB-EC"/>
</dbReference>
<dbReference type="SMART" id="SM00138">
    <property type="entry name" value="MeTrc"/>
    <property type="match status" value="1"/>
</dbReference>
<keyword evidence="2 5" id="KW-0489">Methyltransferase</keyword>
<dbReference type="EC" id="2.1.1.80" evidence="5"/>
<proteinExistence type="predicted"/>
<evidence type="ECO:0000313" key="9">
    <source>
        <dbReference type="Proteomes" id="UP000269199"/>
    </source>
</evidence>
<keyword evidence="3 5" id="KW-0808">Transferase</keyword>
<evidence type="ECO:0000256" key="2">
    <source>
        <dbReference type="ARBA" id="ARBA00022603"/>
    </source>
</evidence>
<feature type="binding site" evidence="6">
    <location>
        <begin position="247"/>
        <end position="248"/>
    </location>
    <ligand>
        <name>S-adenosyl-L-methionine</name>
        <dbReference type="ChEBI" id="CHEBI:59789"/>
    </ligand>
</feature>
<feature type="domain" description="CheR-type methyltransferase" evidence="7">
    <location>
        <begin position="37"/>
        <end position="302"/>
    </location>
</feature>
<dbReference type="GO" id="GO:0032259">
    <property type="term" value="P:methylation"/>
    <property type="evidence" value="ECO:0007669"/>
    <property type="project" value="UniProtKB-KW"/>
</dbReference>
<evidence type="ECO:0000256" key="4">
    <source>
        <dbReference type="ARBA" id="ARBA00022691"/>
    </source>
</evidence>
<comment type="function">
    <text evidence="5">Methylation of the membrane-bound methyl-accepting chemotaxis proteins (MCP) to form gamma-glutamyl methyl ester residues in MCP.</text>
</comment>
<accession>A0AAD0U454</accession>
<dbReference type="InterPro" id="IPR022642">
    <property type="entry name" value="CheR_C"/>
</dbReference>
<evidence type="ECO:0000256" key="3">
    <source>
        <dbReference type="ARBA" id="ARBA00022679"/>
    </source>
</evidence>
<dbReference type="Pfam" id="PF03705">
    <property type="entry name" value="CheR_N"/>
    <property type="match status" value="1"/>
</dbReference>
<evidence type="ECO:0000256" key="1">
    <source>
        <dbReference type="ARBA" id="ARBA00001541"/>
    </source>
</evidence>
<dbReference type="PIRSF" id="PIRSF000410">
    <property type="entry name" value="CheR"/>
    <property type="match status" value="1"/>
</dbReference>
<dbReference type="InterPro" id="IPR022641">
    <property type="entry name" value="CheR_N"/>
</dbReference>
<dbReference type="SUPFAM" id="SSF47757">
    <property type="entry name" value="Chemotaxis receptor methyltransferase CheR, N-terminal domain"/>
    <property type="match status" value="1"/>
</dbReference>
<feature type="binding site" evidence="6">
    <location>
        <position position="114"/>
    </location>
    <ligand>
        <name>S-adenosyl-L-methionine</name>
        <dbReference type="ChEBI" id="CHEBI:59789"/>
    </ligand>
</feature>
<dbReference type="RefSeq" id="WP_061789668.1">
    <property type="nucleotide sequence ID" value="NZ_CP024996.1"/>
</dbReference>